<gene>
    <name evidence="4" type="ORF">EZJ43_14700</name>
</gene>
<evidence type="ECO:0000313" key="5">
    <source>
        <dbReference type="Proteomes" id="UP000295668"/>
    </source>
</evidence>
<protein>
    <submittedName>
        <fullName evidence="4">GNAT family N-acetyltransferase</fullName>
    </submittedName>
</protein>
<dbReference type="AlphaFoldDB" id="A0A4R5MHW0"/>
<dbReference type="GO" id="GO:0016747">
    <property type="term" value="F:acyltransferase activity, transferring groups other than amino-acyl groups"/>
    <property type="evidence" value="ECO:0007669"/>
    <property type="project" value="InterPro"/>
</dbReference>
<evidence type="ECO:0000256" key="2">
    <source>
        <dbReference type="ARBA" id="ARBA00023315"/>
    </source>
</evidence>
<feature type="domain" description="N-acetyltransferase" evidence="3">
    <location>
        <begin position="1"/>
        <end position="143"/>
    </location>
</feature>
<accession>A0A4R5MHW0</accession>
<name>A0A4R5MHW0_9SPHI</name>
<dbReference type="Gene3D" id="3.40.630.30">
    <property type="match status" value="1"/>
</dbReference>
<dbReference type="CDD" id="cd04301">
    <property type="entry name" value="NAT_SF"/>
    <property type="match status" value="1"/>
</dbReference>
<keyword evidence="2" id="KW-0012">Acyltransferase</keyword>
<comment type="caution">
    <text evidence="4">The sequence shown here is derived from an EMBL/GenBank/DDBJ whole genome shotgun (WGS) entry which is preliminary data.</text>
</comment>
<sequence>MIKFIHPTEVLPLRSLVLRNGKAFNQCVFNGDTDFNTFHLGYIVNGQIKCIASFMPTSNLPTEDKVWQLRGMATHPDFSGKGYGKALVNFSIDHAKQKNIDYLWCNARASAVPFYQKLGFLIDSEEFQIPDIGSHFKMKLNLK</sequence>
<dbReference type="PANTHER" id="PTHR43420:SF12">
    <property type="entry name" value="N-ACETYLTRANSFERASE DOMAIN-CONTAINING PROTEIN"/>
    <property type="match status" value="1"/>
</dbReference>
<evidence type="ECO:0000259" key="3">
    <source>
        <dbReference type="PROSITE" id="PS51186"/>
    </source>
</evidence>
<dbReference type="Pfam" id="PF00583">
    <property type="entry name" value="Acetyltransf_1"/>
    <property type="match status" value="1"/>
</dbReference>
<dbReference type="InterPro" id="IPR000182">
    <property type="entry name" value="GNAT_dom"/>
</dbReference>
<keyword evidence="1 4" id="KW-0808">Transferase</keyword>
<dbReference type="SUPFAM" id="SSF55729">
    <property type="entry name" value="Acyl-CoA N-acyltransferases (Nat)"/>
    <property type="match status" value="1"/>
</dbReference>
<dbReference type="EMBL" id="SJCY01000012">
    <property type="protein sequence ID" value="TDG35150.1"/>
    <property type="molecule type" value="Genomic_DNA"/>
</dbReference>
<keyword evidence="5" id="KW-1185">Reference proteome</keyword>
<dbReference type="PROSITE" id="PS51186">
    <property type="entry name" value="GNAT"/>
    <property type="match status" value="1"/>
</dbReference>
<dbReference type="InterPro" id="IPR016181">
    <property type="entry name" value="Acyl_CoA_acyltransferase"/>
</dbReference>
<reference evidence="4 5" key="1">
    <citation type="submission" date="2019-02" db="EMBL/GenBank/DDBJ databases">
        <title>Pedobacter sp. nov., a novel speices isolated from soil of pinguins habitat in Antarcitica.</title>
        <authorList>
            <person name="He R.-H."/>
        </authorList>
    </citation>
    <scope>NUCLEOTIDE SEQUENCE [LARGE SCALE GENOMIC DNA]</scope>
    <source>
        <strain evidence="4 5">E01020</strain>
    </source>
</reference>
<evidence type="ECO:0000313" key="4">
    <source>
        <dbReference type="EMBL" id="TDG35150.1"/>
    </source>
</evidence>
<dbReference type="PANTHER" id="PTHR43420">
    <property type="entry name" value="ACETYLTRANSFERASE"/>
    <property type="match status" value="1"/>
</dbReference>
<dbReference type="RefSeq" id="WP_133263476.1">
    <property type="nucleotide sequence ID" value="NZ_SJCY01000012.1"/>
</dbReference>
<proteinExistence type="predicted"/>
<dbReference type="Proteomes" id="UP000295668">
    <property type="component" value="Unassembled WGS sequence"/>
</dbReference>
<dbReference type="InterPro" id="IPR050680">
    <property type="entry name" value="YpeA/RimI_acetyltransf"/>
</dbReference>
<evidence type="ECO:0000256" key="1">
    <source>
        <dbReference type="ARBA" id="ARBA00022679"/>
    </source>
</evidence>
<dbReference type="OrthoDB" id="2352823at2"/>
<organism evidence="4 5">
    <name type="scientific">Pedobacter changchengzhani</name>
    <dbReference type="NCBI Taxonomy" id="2529274"/>
    <lineage>
        <taxon>Bacteria</taxon>
        <taxon>Pseudomonadati</taxon>
        <taxon>Bacteroidota</taxon>
        <taxon>Sphingobacteriia</taxon>
        <taxon>Sphingobacteriales</taxon>
        <taxon>Sphingobacteriaceae</taxon>
        <taxon>Pedobacter</taxon>
    </lineage>
</organism>